<organism evidence="15 16">
    <name type="scientific">Acanthaster planci</name>
    <name type="common">Crown-of-thorns starfish</name>
    <dbReference type="NCBI Taxonomy" id="133434"/>
    <lineage>
        <taxon>Eukaryota</taxon>
        <taxon>Metazoa</taxon>
        <taxon>Echinodermata</taxon>
        <taxon>Eleutherozoa</taxon>
        <taxon>Asterozoa</taxon>
        <taxon>Asteroidea</taxon>
        <taxon>Valvatacea</taxon>
        <taxon>Valvatida</taxon>
        <taxon>Acanthasteridae</taxon>
        <taxon>Acanthaster</taxon>
    </lineage>
</organism>
<keyword evidence="10" id="KW-0809">Transit peptide</keyword>
<comment type="subcellular location">
    <subcellularLocation>
        <location evidence="3">Mitochondrion</location>
    </subcellularLocation>
</comment>
<dbReference type="GeneID" id="110982471"/>
<evidence type="ECO:0000256" key="10">
    <source>
        <dbReference type="ARBA" id="ARBA00022946"/>
    </source>
</evidence>
<dbReference type="GO" id="GO:0003724">
    <property type="term" value="F:RNA helicase activity"/>
    <property type="evidence" value="ECO:0007669"/>
    <property type="project" value="UniProtKB-EC"/>
</dbReference>
<evidence type="ECO:0000256" key="4">
    <source>
        <dbReference type="ARBA" id="ARBA00008708"/>
    </source>
</evidence>
<dbReference type="Proteomes" id="UP000694845">
    <property type="component" value="Unplaced"/>
</dbReference>
<evidence type="ECO:0000256" key="2">
    <source>
        <dbReference type="ARBA" id="ARBA00001946"/>
    </source>
</evidence>
<comment type="cofactor">
    <cofactor evidence="2">
        <name>Mg(2+)</name>
        <dbReference type="ChEBI" id="CHEBI:18420"/>
    </cofactor>
</comment>
<name>A0A8B7YZD9_ACAPL</name>
<dbReference type="Pfam" id="PF18114">
    <property type="entry name" value="Suv3_N"/>
    <property type="match status" value="1"/>
</dbReference>
<gene>
    <name evidence="16" type="primary">LOC110982471</name>
</gene>
<dbReference type="InterPro" id="IPR041082">
    <property type="entry name" value="Suv3_C_1"/>
</dbReference>
<protein>
    <recommendedName>
        <fullName evidence="5">RNA helicase</fullName>
        <ecNumber evidence="5">3.6.4.13</ecNumber>
    </recommendedName>
</protein>
<dbReference type="Gene3D" id="3.40.50.300">
    <property type="entry name" value="P-loop containing nucleotide triphosphate hydrolases"/>
    <property type="match status" value="2"/>
</dbReference>
<evidence type="ECO:0000313" key="15">
    <source>
        <dbReference type="Proteomes" id="UP000694845"/>
    </source>
</evidence>
<dbReference type="PROSITE" id="PS51194">
    <property type="entry name" value="HELICASE_CTER"/>
    <property type="match status" value="1"/>
</dbReference>
<evidence type="ECO:0000256" key="13">
    <source>
        <dbReference type="SAM" id="MobiDB-lite"/>
    </source>
</evidence>
<dbReference type="InterPro" id="IPR022192">
    <property type="entry name" value="SUV3_C"/>
</dbReference>
<keyword evidence="9" id="KW-0067">ATP-binding</keyword>
<keyword evidence="8" id="KW-0347">Helicase</keyword>
<feature type="region of interest" description="Disordered" evidence="13">
    <location>
        <begin position="827"/>
        <end position="851"/>
    </location>
</feature>
<dbReference type="Gene3D" id="1.20.272.40">
    <property type="match status" value="1"/>
</dbReference>
<evidence type="ECO:0000256" key="5">
    <source>
        <dbReference type="ARBA" id="ARBA00012552"/>
    </source>
</evidence>
<evidence type="ECO:0000256" key="3">
    <source>
        <dbReference type="ARBA" id="ARBA00004173"/>
    </source>
</evidence>
<comment type="cofactor">
    <cofactor evidence="1">
        <name>Mn(2+)</name>
        <dbReference type="ChEBI" id="CHEBI:29035"/>
    </cofactor>
</comment>
<keyword evidence="11" id="KW-0496">Mitochondrion</keyword>
<evidence type="ECO:0000256" key="11">
    <source>
        <dbReference type="ARBA" id="ARBA00023128"/>
    </source>
</evidence>
<dbReference type="PANTHER" id="PTHR12131:SF1">
    <property type="entry name" value="ATP-DEPENDENT RNA HELICASE SUPV3L1, MITOCHONDRIAL-RELATED"/>
    <property type="match status" value="1"/>
</dbReference>
<evidence type="ECO:0000256" key="6">
    <source>
        <dbReference type="ARBA" id="ARBA00022741"/>
    </source>
</evidence>
<proteinExistence type="inferred from homology"/>
<dbReference type="GO" id="GO:0000965">
    <property type="term" value="P:mitochondrial RNA 3'-end processing"/>
    <property type="evidence" value="ECO:0007669"/>
    <property type="project" value="TreeGrafter"/>
</dbReference>
<evidence type="ECO:0000256" key="8">
    <source>
        <dbReference type="ARBA" id="ARBA00022806"/>
    </source>
</evidence>
<feature type="domain" description="Helicase C-terminal" evidence="14">
    <location>
        <begin position="410"/>
        <end position="575"/>
    </location>
</feature>
<dbReference type="Gene3D" id="1.10.1740.140">
    <property type="match status" value="1"/>
</dbReference>
<dbReference type="OrthoDB" id="6692397at2759"/>
<dbReference type="EC" id="3.6.4.13" evidence="5"/>
<dbReference type="InterPro" id="IPR041453">
    <property type="entry name" value="Suv3_N"/>
</dbReference>
<dbReference type="GO" id="GO:0005524">
    <property type="term" value="F:ATP binding"/>
    <property type="evidence" value="ECO:0007669"/>
    <property type="project" value="UniProtKB-KW"/>
</dbReference>
<reference evidence="16" key="1">
    <citation type="submission" date="2025-08" db="UniProtKB">
        <authorList>
            <consortium name="RefSeq"/>
        </authorList>
    </citation>
    <scope>IDENTIFICATION</scope>
</reference>
<dbReference type="PANTHER" id="PTHR12131">
    <property type="entry name" value="ATP-DEPENDENT RNA AND DNA HELICASE"/>
    <property type="match status" value="1"/>
</dbReference>
<keyword evidence="15" id="KW-1185">Reference proteome</keyword>
<comment type="catalytic activity">
    <reaction evidence="12">
        <text>ATP + H2O = ADP + phosphate + H(+)</text>
        <dbReference type="Rhea" id="RHEA:13065"/>
        <dbReference type="ChEBI" id="CHEBI:15377"/>
        <dbReference type="ChEBI" id="CHEBI:15378"/>
        <dbReference type="ChEBI" id="CHEBI:30616"/>
        <dbReference type="ChEBI" id="CHEBI:43474"/>
        <dbReference type="ChEBI" id="CHEBI:456216"/>
        <dbReference type="EC" id="3.6.4.13"/>
    </reaction>
</comment>
<dbReference type="FunFam" id="3.40.50.300:FF:000269">
    <property type="entry name" value="ATP-dependent RNA helicase SUPV3L1, mitochondrial"/>
    <property type="match status" value="1"/>
</dbReference>
<dbReference type="InterPro" id="IPR050699">
    <property type="entry name" value="RNA-DNA_Helicase"/>
</dbReference>
<dbReference type="FunFam" id="1.20.58.1080:FF:000001">
    <property type="entry name" value="ATP-dependent RNA helicase SUPV3L1, mitochondrial"/>
    <property type="match status" value="1"/>
</dbReference>
<sequence>MNTIQKRTLRVLVERLRLQESLSTWCGHSHGSLRRAVRIPVGMVGNHAAASDNNHHDHNRRSTARLTHSWTNRTSHRIPPRSSPNYLNLSHSCSVKRNVNNRHYSESDNNGEKNISTLFIPVPVKVTFNPDDINIGEELGASLKDKKAELLKVLNSFYRRKEIQRLAAENGLDELLFHQAFVSFRKYIVEVECLEPDLHIVLSDILAGAGHVDDIFPYFLRHARQVFPALDCMDDLRKISDLTDPAQWYPDARAIKRKIVFHAGPTNSGKTYHALESFCSAKSGVYCGPLKLLANEVHMKTNDKGIMCDLVTGEERRYTHPEGIPASHVACTVEMTNVNQPYEVAIIDEIQMLRDPARGWAWTRAFLGVAAQEIHLCGEAAAISLVQQLAAATGDEMEVRHYKRLTSLKILDQPLESLENVRPGDCIVAFNKNDLYSISRQLEAMGKECAVIYGSLPPGTKLSQAKKFNDPDDPCKIMVATDAIGMGLNLSIKRVIFNSLIRPIINEKGEKEMDRLSTSQALQIAGRAGRFGTQFEEGEVTTFLSSDLPTLKEILACSVESIEAAGLHPTAEQIELFAYHLPDATLSNLIDIFVNLSKVDNNYFVCNVDDFKFLADMIQHIPLHLRARYVFCCAPINKKHPFICTMFLKFARQYSRNEPMTYDWFCRQIGWPLSVPKNIRDLMHLEAVHDVMDLYLWMSYRFMDMFPDMVIVRTIQRELDDIIQEGVINITKLIRATESRSANGVTSLPDDDIERKKGMGKSADSKRKTKAKSREKSQARSYGSSDEEADGSQLDQRKLSSVSGRLSKELIKQGLLSEEVLDQLHREWKSSGMGKAKGSKGGGSGRKKKKK</sequence>
<dbReference type="GO" id="GO:0016787">
    <property type="term" value="F:hydrolase activity"/>
    <property type="evidence" value="ECO:0007669"/>
    <property type="project" value="UniProtKB-KW"/>
</dbReference>
<dbReference type="InterPro" id="IPR044774">
    <property type="entry name" value="Suv3_DEXQc"/>
</dbReference>
<dbReference type="FunFam" id="3.40.50.300:FF:000446">
    <property type="entry name" value="ATP-dependent RNA helicase SUPV3L1, mitochondrial"/>
    <property type="match status" value="1"/>
</dbReference>
<dbReference type="CDD" id="cd17913">
    <property type="entry name" value="DEXQc_Suv3"/>
    <property type="match status" value="1"/>
</dbReference>
<accession>A0A8B7YZD9</accession>
<dbReference type="KEGG" id="aplc:110982471"/>
<evidence type="ECO:0000259" key="14">
    <source>
        <dbReference type="PROSITE" id="PS51194"/>
    </source>
</evidence>
<evidence type="ECO:0000313" key="16">
    <source>
        <dbReference type="RefSeq" id="XP_022096571.1"/>
    </source>
</evidence>
<dbReference type="OMA" id="QPANWYT"/>
<dbReference type="Pfam" id="PF00271">
    <property type="entry name" value="Helicase_C"/>
    <property type="match status" value="1"/>
</dbReference>
<evidence type="ECO:0000256" key="1">
    <source>
        <dbReference type="ARBA" id="ARBA00001936"/>
    </source>
</evidence>
<dbReference type="InterPro" id="IPR001650">
    <property type="entry name" value="Helicase_C-like"/>
</dbReference>
<evidence type="ECO:0000256" key="9">
    <source>
        <dbReference type="ARBA" id="ARBA00022840"/>
    </source>
</evidence>
<dbReference type="Pfam" id="PF12513">
    <property type="entry name" value="SUV3_C"/>
    <property type="match status" value="1"/>
</dbReference>
<dbReference type="Pfam" id="PF22527">
    <property type="entry name" value="DEXQc_Suv3"/>
    <property type="match status" value="1"/>
</dbReference>
<keyword evidence="7" id="KW-0378">Hydrolase</keyword>
<dbReference type="InterPro" id="IPR055206">
    <property type="entry name" value="DEXQc_SUV3"/>
</dbReference>
<dbReference type="GO" id="GO:0045025">
    <property type="term" value="C:mitochondrial degradosome"/>
    <property type="evidence" value="ECO:0007669"/>
    <property type="project" value="TreeGrafter"/>
</dbReference>
<feature type="region of interest" description="Disordered" evidence="13">
    <location>
        <begin position="47"/>
        <end position="66"/>
    </location>
</feature>
<dbReference type="CDD" id="cd18805">
    <property type="entry name" value="SF2_C_suv3"/>
    <property type="match status" value="1"/>
</dbReference>
<evidence type="ECO:0000256" key="12">
    <source>
        <dbReference type="ARBA" id="ARBA00047984"/>
    </source>
</evidence>
<dbReference type="Gene3D" id="1.20.58.1080">
    <property type="match status" value="1"/>
</dbReference>
<feature type="region of interest" description="Disordered" evidence="13">
    <location>
        <begin position="741"/>
        <end position="803"/>
    </location>
</feature>
<dbReference type="FunFam" id="1.10.1740.140:FF:000001">
    <property type="entry name" value="ATP-dependent RNA helicase SUPV3L1, mitochondrial"/>
    <property type="match status" value="1"/>
</dbReference>
<dbReference type="SMART" id="SM00490">
    <property type="entry name" value="HELICc"/>
    <property type="match status" value="1"/>
</dbReference>
<dbReference type="AlphaFoldDB" id="A0A8B7YZD9"/>
<dbReference type="InterPro" id="IPR027417">
    <property type="entry name" value="P-loop_NTPase"/>
</dbReference>
<dbReference type="SUPFAM" id="SSF52540">
    <property type="entry name" value="P-loop containing nucleoside triphosphate hydrolases"/>
    <property type="match status" value="2"/>
</dbReference>
<evidence type="ECO:0000256" key="7">
    <source>
        <dbReference type="ARBA" id="ARBA00022801"/>
    </source>
</evidence>
<dbReference type="RefSeq" id="XP_022096571.1">
    <property type="nucleotide sequence ID" value="XM_022240879.1"/>
</dbReference>
<keyword evidence="6" id="KW-0547">Nucleotide-binding</keyword>
<comment type="similarity">
    <text evidence="4">Belongs to the helicase family.</text>
</comment>
<dbReference type="Pfam" id="PF18147">
    <property type="entry name" value="Suv3_C_1"/>
    <property type="match status" value="1"/>
</dbReference>